<proteinExistence type="predicted"/>
<dbReference type="AlphaFoldDB" id="A0A1B0AHM2"/>
<feature type="region of interest" description="Disordered" evidence="1">
    <location>
        <begin position="1"/>
        <end position="30"/>
    </location>
</feature>
<name>A0A1B0AHM2_GLOPL</name>
<reference evidence="3" key="1">
    <citation type="submission" date="2014-03" db="EMBL/GenBank/DDBJ databases">
        <authorList>
            <person name="Aksoy S."/>
            <person name="Warren W."/>
            <person name="Wilson R.K."/>
        </authorList>
    </citation>
    <scope>NUCLEOTIDE SEQUENCE [LARGE SCALE GENOMIC DNA]</scope>
    <source>
        <strain evidence="3">IAEA</strain>
    </source>
</reference>
<accession>A0A1B0AHM2</accession>
<protein>
    <submittedName>
        <fullName evidence="2">Uncharacterized protein</fullName>
    </submittedName>
</protein>
<dbReference type="EnsemblMetazoa" id="GPAI046078-RA">
    <property type="protein sequence ID" value="GPAI046078-PA"/>
    <property type="gene ID" value="GPAI046078"/>
</dbReference>
<reference evidence="2" key="2">
    <citation type="submission" date="2020-05" db="UniProtKB">
        <authorList>
            <consortium name="EnsemblMetazoa"/>
        </authorList>
    </citation>
    <scope>IDENTIFICATION</scope>
    <source>
        <strain evidence="2">IAEA</strain>
    </source>
</reference>
<keyword evidence="3" id="KW-1185">Reference proteome</keyword>
<dbReference type="VEuPathDB" id="VectorBase:GPAI046078"/>
<sequence length="85" mass="9584">MAKRMGDILCESDNDSVEMSEYEQSDEEEFDSVTLCSHNADKIRISCDSDSSADSDIAPIRKRVRRLSSDENFLFSDNELPDNTG</sequence>
<evidence type="ECO:0000313" key="2">
    <source>
        <dbReference type="EnsemblMetazoa" id="GPAI046078-PA"/>
    </source>
</evidence>
<evidence type="ECO:0000256" key="1">
    <source>
        <dbReference type="SAM" id="MobiDB-lite"/>
    </source>
</evidence>
<dbReference type="Proteomes" id="UP000092445">
    <property type="component" value="Unassembled WGS sequence"/>
</dbReference>
<evidence type="ECO:0000313" key="3">
    <source>
        <dbReference type="Proteomes" id="UP000092445"/>
    </source>
</evidence>
<organism evidence="2 3">
    <name type="scientific">Glossina pallidipes</name>
    <name type="common">Tsetse fly</name>
    <dbReference type="NCBI Taxonomy" id="7398"/>
    <lineage>
        <taxon>Eukaryota</taxon>
        <taxon>Metazoa</taxon>
        <taxon>Ecdysozoa</taxon>
        <taxon>Arthropoda</taxon>
        <taxon>Hexapoda</taxon>
        <taxon>Insecta</taxon>
        <taxon>Pterygota</taxon>
        <taxon>Neoptera</taxon>
        <taxon>Endopterygota</taxon>
        <taxon>Diptera</taxon>
        <taxon>Brachycera</taxon>
        <taxon>Muscomorpha</taxon>
        <taxon>Hippoboscoidea</taxon>
        <taxon>Glossinidae</taxon>
        <taxon>Glossina</taxon>
    </lineage>
</organism>
<feature type="compositionally biased region" description="Acidic residues" evidence="1">
    <location>
        <begin position="10"/>
        <end position="30"/>
    </location>
</feature>